<gene>
    <name evidence="4" type="ORF">SAMN05443637_10812</name>
</gene>
<comment type="subcellular location">
    <subcellularLocation>
        <location evidence="1">Secreted</location>
    </subcellularLocation>
</comment>
<organism evidence="4 5">
    <name type="scientific">Pseudonocardia thermophila</name>
    <dbReference type="NCBI Taxonomy" id="1848"/>
    <lineage>
        <taxon>Bacteria</taxon>
        <taxon>Bacillati</taxon>
        <taxon>Actinomycetota</taxon>
        <taxon>Actinomycetes</taxon>
        <taxon>Pseudonocardiales</taxon>
        <taxon>Pseudonocardiaceae</taxon>
        <taxon>Pseudonocardia</taxon>
    </lineage>
</organism>
<dbReference type="PROSITE" id="PS51677">
    <property type="entry name" value="NODB"/>
    <property type="match status" value="1"/>
</dbReference>
<evidence type="ECO:0000313" key="4">
    <source>
        <dbReference type="EMBL" id="SHK55740.1"/>
    </source>
</evidence>
<dbReference type="InterPro" id="IPR011330">
    <property type="entry name" value="Glyco_hydro/deAcase_b/a-brl"/>
</dbReference>
<dbReference type="GO" id="GO:0005576">
    <property type="term" value="C:extracellular region"/>
    <property type="evidence" value="ECO:0007669"/>
    <property type="project" value="UniProtKB-SubCell"/>
</dbReference>
<dbReference type="EMBL" id="FRAP01000008">
    <property type="protein sequence ID" value="SHK55740.1"/>
    <property type="molecule type" value="Genomic_DNA"/>
</dbReference>
<dbReference type="PANTHER" id="PTHR34216:SF3">
    <property type="entry name" value="POLY-BETA-1,6-N-ACETYL-D-GLUCOSAMINE N-DEACETYLASE"/>
    <property type="match status" value="1"/>
</dbReference>
<evidence type="ECO:0000256" key="1">
    <source>
        <dbReference type="ARBA" id="ARBA00004613"/>
    </source>
</evidence>
<evidence type="ECO:0000313" key="5">
    <source>
        <dbReference type="Proteomes" id="UP000184363"/>
    </source>
</evidence>
<sequence>MSRTAQLAALLKRTRLDRLARLSWRGLLVLNYHRFGRPSEADDPDLYSATPEDFAEQVRLLADRFEIVPAGSTEWRHGGPARRIAITVDDGYADQMVAADILAAHGVRGTFFVTTGFIDEPHHAWWDEIAWLTRTPVDLPPSKWLPEGLHPSSPTHFRKAVNAAYKSRAGTEGEEFLEALSAWTGRPRLAREKAADSWMTWDDVRKLRSMGMEVGAHSVTHPVLATLSTDRQEQEVTGSIQRLRAELDEPIDLFAYPVGAKVSFDERTRAVMAANGIRRAFSFYGGVNPRKGDVDQFDIHRAGVFSVHTPEVVAAMGALPGLLCTPARHA</sequence>
<dbReference type="GO" id="GO:0005975">
    <property type="term" value="P:carbohydrate metabolic process"/>
    <property type="evidence" value="ECO:0007669"/>
    <property type="project" value="InterPro"/>
</dbReference>
<dbReference type="STRING" id="1848.SAMN05443637_10812"/>
<keyword evidence="2" id="KW-0732">Signal</keyword>
<dbReference type="OrthoDB" id="9782872at2"/>
<evidence type="ECO:0000259" key="3">
    <source>
        <dbReference type="PROSITE" id="PS51677"/>
    </source>
</evidence>
<accession>A0A1M6TFJ6</accession>
<name>A0A1M6TFJ6_PSETH</name>
<feature type="domain" description="NodB homology" evidence="3">
    <location>
        <begin position="82"/>
        <end position="330"/>
    </location>
</feature>
<dbReference type="PANTHER" id="PTHR34216">
    <property type="match status" value="1"/>
</dbReference>
<dbReference type="InterPro" id="IPR002509">
    <property type="entry name" value="NODB_dom"/>
</dbReference>
<dbReference type="InterPro" id="IPR051398">
    <property type="entry name" value="Polysacch_Deacetylase"/>
</dbReference>
<reference evidence="4 5" key="1">
    <citation type="submission" date="2016-11" db="EMBL/GenBank/DDBJ databases">
        <authorList>
            <person name="Jaros S."/>
            <person name="Januszkiewicz K."/>
            <person name="Wedrychowicz H."/>
        </authorList>
    </citation>
    <scope>NUCLEOTIDE SEQUENCE [LARGE SCALE GENOMIC DNA]</scope>
    <source>
        <strain evidence="4 5">DSM 43832</strain>
    </source>
</reference>
<proteinExistence type="predicted"/>
<dbReference type="Proteomes" id="UP000184363">
    <property type="component" value="Unassembled WGS sequence"/>
</dbReference>
<dbReference type="CDD" id="cd10918">
    <property type="entry name" value="CE4_NodB_like_5s_6s"/>
    <property type="match status" value="1"/>
</dbReference>
<dbReference type="GO" id="GO:0016810">
    <property type="term" value="F:hydrolase activity, acting on carbon-nitrogen (but not peptide) bonds"/>
    <property type="evidence" value="ECO:0007669"/>
    <property type="project" value="InterPro"/>
</dbReference>
<dbReference type="Gene3D" id="3.20.20.370">
    <property type="entry name" value="Glycoside hydrolase/deacetylase"/>
    <property type="match status" value="1"/>
</dbReference>
<evidence type="ECO:0000256" key="2">
    <source>
        <dbReference type="ARBA" id="ARBA00022729"/>
    </source>
</evidence>
<dbReference type="Pfam" id="PF01522">
    <property type="entry name" value="Polysacc_deac_1"/>
    <property type="match status" value="1"/>
</dbReference>
<dbReference type="RefSeq" id="WP_073457139.1">
    <property type="nucleotide sequence ID" value="NZ_CALGVN010000008.1"/>
</dbReference>
<keyword evidence="5" id="KW-1185">Reference proteome</keyword>
<dbReference type="SUPFAM" id="SSF88713">
    <property type="entry name" value="Glycoside hydrolase/deacetylase"/>
    <property type="match status" value="1"/>
</dbReference>
<protein>
    <submittedName>
        <fullName evidence="4">Polysaccharide deacetylase</fullName>
    </submittedName>
</protein>
<dbReference type="AlphaFoldDB" id="A0A1M6TFJ6"/>